<dbReference type="GO" id="GO:0009055">
    <property type="term" value="F:electron transfer activity"/>
    <property type="evidence" value="ECO:0007669"/>
    <property type="project" value="InterPro"/>
</dbReference>
<dbReference type="SUPFAM" id="SSF50952">
    <property type="entry name" value="Soluble quinoprotein glucose dehydrogenase"/>
    <property type="match status" value="1"/>
</dbReference>
<dbReference type="InterPro" id="IPR011989">
    <property type="entry name" value="ARM-like"/>
</dbReference>
<protein>
    <submittedName>
        <fullName evidence="6">C-type cytochrome</fullName>
    </submittedName>
</protein>
<dbReference type="Pfam" id="PF23500">
    <property type="entry name" value="DUF7133"/>
    <property type="match status" value="1"/>
</dbReference>
<evidence type="ECO:0000256" key="3">
    <source>
        <dbReference type="ARBA" id="ARBA00023004"/>
    </source>
</evidence>
<evidence type="ECO:0000259" key="5">
    <source>
        <dbReference type="PROSITE" id="PS51007"/>
    </source>
</evidence>
<evidence type="ECO:0000313" key="6">
    <source>
        <dbReference type="EMBL" id="MBE9664551.1"/>
    </source>
</evidence>
<dbReference type="Gene3D" id="2.120.10.30">
    <property type="entry name" value="TolB, C-terminal domain"/>
    <property type="match status" value="2"/>
</dbReference>
<evidence type="ECO:0000256" key="1">
    <source>
        <dbReference type="ARBA" id="ARBA00022617"/>
    </source>
</evidence>
<dbReference type="SUPFAM" id="SSF46626">
    <property type="entry name" value="Cytochrome c"/>
    <property type="match status" value="1"/>
</dbReference>
<dbReference type="EMBL" id="JADFFL010000013">
    <property type="protein sequence ID" value="MBE9664551.1"/>
    <property type="molecule type" value="Genomic_DNA"/>
</dbReference>
<keyword evidence="1 4" id="KW-0349">Heme</keyword>
<dbReference type="InterPro" id="IPR055557">
    <property type="entry name" value="DUF7133"/>
</dbReference>
<keyword evidence="2 4" id="KW-0479">Metal-binding</keyword>
<name>A0A929PYR4_9SPHI</name>
<gene>
    <name evidence="6" type="ORF">IRJ16_21905</name>
</gene>
<dbReference type="Gene3D" id="1.25.10.10">
    <property type="entry name" value="Leucine-rich Repeat Variant"/>
    <property type="match status" value="1"/>
</dbReference>
<dbReference type="PROSITE" id="PS51007">
    <property type="entry name" value="CYTC"/>
    <property type="match status" value="1"/>
</dbReference>
<evidence type="ECO:0000256" key="4">
    <source>
        <dbReference type="PROSITE-ProRule" id="PRU00433"/>
    </source>
</evidence>
<keyword evidence="3 4" id="KW-0408">Iron</keyword>
<sequence>MNKKQTLSLGGMMLGAAILYTCSTPRYVKNNPVQRDADGKIAVNRKPNPAPMSPEESMKNIYLPKGYHLQLVASEPMVSEPVAIAWDGNGRMFVCEMNTYMQDIDGTGENKSLSRIKLLEDTNGDGKMDKATIFIDSLLLPRMILPLDGRLLVNETYNENIYSYEDTNGDGKADVKKIVYKTDVADTRNLEHQRSGLLWNLDNRIYVTVDATRYRFMNDKLIPQPMIESGGGQWGLANDDYGKLYFSSAGGENPAFNFQQPPHYGSFNFNDQFNDEFQAVWPIVSTPDVQGGPQRYRKDDSTLNHFTACNGQSIYRGDKLPADLKGDLIICEPVGRLVRRAKVVNTNGKITLVNAYQKEEFMASADLNFRPVNSATGPDGALYIVDMYHGIIQEGNWTRSDSYLRPQIQKKGLDKNIGRGRIYRVVYDGFKDPKKRPDLLKRSSAELVPELANANGWWRETAQKLLVLRKDASVVPPLESMVKTNLSPMARIHALWTLNGMGALNKDVLFYAFNDADAQVRKTAIWASEDFLPENTDEVMAKIEPLKLDPNANVRMQVALTSRFIKSQKADDVVAYLRKAPASNAAFVASQAKYERLLADRERSARNARAMADAEKKLVLDGGVIFKQLCQTCHGSDGKGITVGSSTPAPALANNKDVVGDPEKLIKILLHGLKGPVDGKTYPDVMPALGHNDDAYIASVISFIRNDLGNKAKVVTAADVKKVREKTQGRTTNWTMDELNAK</sequence>
<dbReference type="Gene3D" id="1.10.760.10">
    <property type="entry name" value="Cytochrome c-like domain"/>
    <property type="match status" value="1"/>
</dbReference>
<dbReference type="Proteomes" id="UP000622475">
    <property type="component" value="Unassembled WGS sequence"/>
</dbReference>
<feature type="domain" description="Cytochrome c" evidence="5">
    <location>
        <begin position="617"/>
        <end position="708"/>
    </location>
</feature>
<evidence type="ECO:0000256" key="2">
    <source>
        <dbReference type="ARBA" id="ARBA00022723"/>
    </source>
</evidence>
<dbReference type="InterPro" id="IPR009056">
    <property type="entry name" value="Cyt_c-like_dom"/>
</dbReference>
<dbReference type="RefSeq" id="WP_194113972.1">
    <property type="nucleotide sequence ID" value="NZ_JADFFL010000013.1"/>
</dbReference>
<evidence type="ECO:0000313" key="7">
    <source>
        <dbReference type="Proteomes" id="UP000622475"/>
    </source>
</evidence>
<dbReference type="PANTHER" id="PTHR33546:SF1">
    <property type="entry name" value="LARGE, MULTIFUNCTIONAL SECRETED PROTEIN"/>
    <property type="match status" value="1"/>
</dbReference>
<keyword evidence="7" id="KW-1185">Reference proteome</keyword>
<dbReference type="InterPro" id="IPR011041">
    <property type="entry name" value="Quinoprot_gluc/sorb_DH_b-prop"/>
</dbReference>
<dbReference type="AlphaFoldDB" id="A0A929PYR4"/>
<dbReference type="InterPro" id="IPR016024">
    <property type="entry name" value="ARM-type_fold"/>
</dbReference>
<dbReference type="InterPro" id="IPR036909">
    <property type="entry name" value="Cyt_c-like_dom_sf"/>
</dbReference>
<organism evidence="6 7">
    <name type="scientific">Mucilaginibacter myungsuensis</name>
    <dbReference type="NCBI Taxonomy" id="649104"/>
    <lineage>
        <taxon>Bacteria</taxon>
        <taxon>Pseudomonadati</taxon>
        <taxon>Bacteroidota</taxon>
        <taxon>Sphingobacteriia</taxon>
        <taxon>Sphingobacteriales</taxon>
        <taxon>Sphingobacteriaceae</taxon>
        <taxon>Mucilaginibacter</taxon>
    </lineage>
</organism>
<dbReference type="InterPro" id="IPR011042">
    <property type="entry name" value="6-blade_b-propeller_TolB-like"/>
</dbReference>
<dbReference type="Pfam" id="PF13442">
    <property type="entry name" value="Cytochrome_CBB3"/>
    <property type="match status" value="1"/>
</dbReference>
<dbReference type="GO" id="GO:0020037">
    <property type="term" value="F:heme binding"/>
    <property type="evidence" value="ECO:0007669"/>
    <property type="project" value="InterPro"/>
</dbReference>
<reference evidence="6" key="1">
    <citation type="submission" date="2020-10" db="EMBL/GenBank/DDBJ databases">
        <title>Mucilaginibacter mali sp. nov., isolated from rhizosphere soil of apple orchard.</title>
        <authorList>
            <person name="Lee J.-S."/>
            <person name="Kim H.S."/>
            <person name="Kim J.-S."/>
        </authorList>
    </citation>
    <scope>NUCLEOTIDE SEQUENCE</scope>
    <source>
        <strain evidence="6">KCTC 22746</strain>
    </source>
</reference>
<proteinExistence type="predicted"/>
<dbReference type="GO" id="GO:0046872">
    <property type="term" value="F:metal ion binding"/>
    <property type="evidence" value="ECO:0007669"/>
    <property type="project" value="UniProtKB-KW"/>
</dbReference>
<dbReference type="PANTHER" id="PTHR33546">
    <property type="entry name" value="LARGE, MULTIFUNCTIONAL SECRETED PROTEIN-RELATED"/>
    <property type="match status" value="1"/>
</dbReference>
<comment type="caution">
    <text evidence="6">The sequence shown here is derived from an EMBL/GenBank/DDBJ whole genome shotgun (WGS) entry which is preliminary data.</text>
</comment>
<accession>A0A929PYR4</accession>
<dbReference type="SUPFAM" id="SSF48371">
    <property type="entry name" value="ARM repeat"/>
    <property type="match status" value="1"/>
</dbReference>